<name>A0A931LUB7_FIMGI</name>
<gene>
    <name evidence="2" type="ORF">HYR64_01890</name>
</gene>
<comment type="caution">
    <text evidence="2">The sequence shown here is derived from an EMBL/GenBank/DDBJ whole genome shotgun (WGS) entry which is preliminary data.</text>
</comment>
<evidence type="ECO:0000313" key="3">
    <source>
        <dbReference type="Proteomes" id="UP000727962"/>
    </source>
</evidence>
<dbReference type="Proteomes" id="UP000727962">
    <property type="component" value="Unassembled WGS sequence"/>
</dbReference>
<proteinExistence type="predicted"/>
<protein>
    <submittedName>
        <fullName evidence="2">Uncharacterized protein</fullName>
    </submittedName>
</protein>
<reference evidence="2" key="1">
    <citation type="submission" date="2020-07" db="EMBL/GenBank/DDBJ databases">
        <title>Huge and variable diversity of episymbiotic CPR bacteria and DPANN archaea in groundwater ecosystems.</title>
        <authorList>
            <person name="He C.Y."/>
            <person name="Keren R."/>
            <person name="Whittaker M."/>
            <person name="Farag I.F."/>
            <person name="Doudna J."/>
            <person name="Cate J.H.D."/>
            <person name="Banfield J.F."/>
        </authorList>
    </citation>
    <scope>NUCLEOTIDE SEQUENCE</scope>
    <source>
        <strain evidence="2">NC_groundwater_17_Pr7_B-0.1um_64_12</strain>
    </source>
</reference>
<evidence type="ECO:0000256" key="1">
    <source>
        <dbReference type="SAM" id="SignalP"/>
    </source>
</evidence>
<feature type="signal peptide" evidence="1">
    <location>
        <begin position="1"/>
        <end position="24"/>
    </location>
</feature>
<keyword evidence="1" id="KW-0732">Signal</keyword>
<dbReference type="EMBL" id="JACOSL010000013">
    <property type="protein sequence ID" value="MBI1755842.1"/>
    <property type="molecule type" value="Genomic_DNA"/>
</dbReference>
<evidence type="ECO:0000313" key="2">
    <source>
        <dbReference type="EMBL" id="MBI1755842.1"/>
    </source>
</evidence>
<organism evidence="2 3">
    <name type="scientific">Fimbriimonas ginsengisoli</name>
    <dbReference type="NCBI Taxonomy" id="1005039"/>
    <lineage>
        <taxon>Bacteria</taxon>
        <taxon>Bacillati</taxon>
        <taxon>Armatimonadota</taxon>
        <taxon>Fimbriimonadia</taxon>
        <taxon>Fimbriimonadales</taxon>
        <taxon>Fimbriimonadaceae</taxon>
        <taxon>Fimbriimonas</taxon>
    </lineage>
</organism>
<feature type="chain" id="PRO_5037779430" evidence="1">
    <location>
        <begin position="25"/>
        <end position="269"/>
    </location>
</feature>
<accession>A0A931LUB7</accession>
<sequence>MFGSSTSRLALRATLLLLPILLFAARSDASSVTVRLTNQTNKTLDFVARASSGTWDQIPPSRIAPGGIASWKCSAALAALSGTVTYRSEPAAQNWVFSWDTSGESFHGAIPPPFRLNISHSKIPRFPTGSDYTVDILLADTAPTAVGTDASLANRLTMQVGADPVLMVQSVEGFAVQSKPRPGSGEISIVMPYAPINAITFLNWVQSARSTPLQKNVEVADHDNSGRPVQRFLLKNCTAIGLSLPSLDSKHSGALTMTLHLDWESIEMH</sequence>
<dbReference type="Gene3D" id="2.60.270.50">
    <property type="match status" value="1"/>
</dbReference>
<dbReference type="AlphaFoldDB" id="A0A931LUB7"/>